<protein>
    <recommendedName>
        <fullName evidence="10">Potassium channel domain-containing protein</fullName>
    </recommendedName>
</protein>
<keyword evidence="3 9" id="KW-0812">Transmembrane</keyword>
<keyword evidence="6 9" id="KW-0472">Membrane</keyword>
<evidence type="ECO:0000256" key="2">
    <source>
        <dbReference type="ARBA" id="ARBA00022448"/>
    </source>
</evidence>
<comment type="subcellular location">
    <subcellularLocation>
        <location evidence="1">Membrane</location>
        <topology evidence="1">Multi-pass membrane protein</topology>
    </subcellularLocation>
</comment>
<sequence length="442" mass="49719">MPLLFTKKHSSKNLHGYNTAGSFGASPNTRISSGTGLASGAAPSSSSHLPRAQSTSSSRRTLPSVNTLSSLGNVARQTRQKTRSSVGRLRLQSLKLTEYAKNPKLLGPVVKKYYQKWHLKHLIPLIFVMAYMLLGAVIFYWLEGFAEQKRMHNRTQEYRREKNLFVKRIEEITQDRAASVTQQRRKFVEEALDHFHQQLRVHILEKEPQWTLTSAICGLLNCWGRILTVIYAIVGIPLMLITLNELGKFLYKTINELVAEFPNNACGFLCRSTSPTTSHMLQERKVSFKLQTEEELTLNLDASDDPDVKAPSPTPSVEPRFPVSAIKSPQFCKSIDTDIESAKDFSPEHQENGYDDDLELLDKQEEQEPVTPPRMPVLVALSCTLGWIFLCAALFKIWKQTGLMQRVAISCSSACLQLVWGCECKEEGFDGGVLCLLSLAFH</sequence>
<proteinExistence type="predicted"/>
<evidence type="ECO:0000256" key="3">
    <source>
        <dbReference type="ARBA" id="ARBA00022692"/>
    </source>
</evidence>
<keyword evidence="7" id="KW-0407">Ion channel</keyword>
<keyword evidence="2" id="KW-0813">Transport</keyword>
<dbReference type="Gene3D" id="1.10.287.70">
    <property type="match status" value="1"/>
</dbReference>
<keyword evidence="5" id="KW-0406">Ion transport</keyword>
<evidence type="ECO:0000256" key="1">
    <source>
        <dbReference type="ARBA" id="ARBA00004141"/>
    </source>
</evidence>
<dbReference type="WBParaSite" id="jg3401">
    <property type="protein sequence ID" value="jg3401"/>
    <property type="gene ID" value="jg3401"/>
</dbReference>
<dbReference type="Pfam" id="PF07885">
    <property type="entry name" value="Ion_trans_2"/>
    <property type="match status" value="1"/>
</dbReference>
<dbReference type="GO" id="GO:0005886">
    <property type="term" value="C:plasma membrane"/>
    <property type="evidence" value="ECO:0007669"/>
    <property type="project" value="TreeGrafter"/>
</dbReference>
<feature type="domain" description="Potassium channel" evidence="10">
    <location>
        <begin position="223"/>
        <end position="251"/>
    </location>
</feature>
<feature type="compositionally biased region" description="Polar residues" evidence="8">
    <location>
        <begin position="52"/>
        <end position="77"/>
    </location>
</feature>
<evidence type="ECO:0000313" key="11">
    <source>
        <dbReference type="Proteomes" id="UP000887574"/>
    </source>
</evidence>
<dbReference type="Proteomes" id="UP000887574">
    <property type="component" value="Unplaced"/>
</dbReference>
<evidence type="ECO:0000256" key="9">
    <source>
        <dbReference type="SAM" id="Phobius"/>
    </source>
</evidence>
<feature type="transmembrane region" description="Helical" evidence="9">
    <location>
        <begin position="223"/>
        <end position="243"/>
    </location>
</feature>
<name>A0A915E7J8_9BILA</name>
<accession>A0A915E7J8</accession>
<evidence type="ECO:0000313" key="12">
    <source>
        <dbReference type="WBParaSite" id="jg3401"/>
    </source>
</evidence>
<evidence type="ECO:0000256" key="4">
    <source>
        <dbReference type="ARBA" id="ARBA00022989"/>
    </source>
</evidence>
<dbReference type="GO" id="GO:0030322">
    <property type="term" value="P:stabilization of membrane potential"/>
    <property type="evidence" value="ECO:0007669"/>
    <property type="project" value="TreeGrafter"/>
</dbReference>
<organism evidence="11 12">
    <name type="scientific">Ditylenchus dipsaci</name>
    <dbReference type="NCBI Taxonomy" id="166011"/>
    <lineage>
        <taxon>Eukaryota</taxon>
        <taxon>Metazoa</taxon>
        <taxon>Ecdysozoa</taxon>
        <taxon>Nematoda</taxon>
        <taxon>Chromadorea</taxon>
        <taxon>Rhabditida</taxon>
        <taxon>Tylenchina</taxon>
        <taxon>Tylenchomorpha</taxon>
        <taxon>Sphaerularioidea</taxon>
        <taxon>Anguinidae</taxon>
        <taxon>Anguininae</taxon>
        <taxon>Ditylenchus</taxon>
    </lineage>
</organism>
<dbReference type="AlphaFoldDB" id="A0A915E7J8"/>
<evidence type="ECO:0000256" key="5">
    <source>
        <dbReference type="ARBA" id="ARBA00023065"/>
    </source>
</evidence>
<dbReference type="SUPFAM" id="SSF81324">
    <property type="entry name" value="Voltage-gated potassium channels"/>
    <property type="match status" value="1"/>
</dbReference>
<feature type="compositionally biased region" description="Low complexity" evidence="8">
    <location>
        <begin position="32"/>
        <end position="47"/>
    </location>
</feature>
<feature type="region of interest" description="Disordered" evidence="8">
    <location>
        <begin position="32"/>
        <end position="86"/>
    </location>
</feature>
<dbReference type="InterPro" id="IPR013099">
    <property type="entry name" value="K_chnl_dom"/>
</dbReference>
<dbReference type="PANTHER" id="PTHR11003">
    <property type="entry name" value="POTASSIUM CHANNEL, SUBFAMILY K"/>
    <property type="match status" value="1"/>
</dbReference>
<evidence type="ECO:0000259" key="10">
    <source>
        <dbReference type="Pfam" id="PF07885"/>
    </source>
</evidence>
<evidence type="ECO:0000256" key="7">
    <source>
        <dbReference type="ARBA" id="ARBA00023303"/>
    </source>
</evidence>
<reference evidence="12" key="1">
    <citation type="submission" date="2022-11" db="UniProtKB">
        <authorList>
            <consortium name="WormBaseParasite"/>
        </authorList>
    </citation>
    <scope>IDENTIFICATION</scope>
</reference>
<dbReference type="GO" id="GO:0015271">
    <property type="term" value="F:outward rectifier potassium channel activity"/>
    <property type="evidence" value="ECO:0007669"/>
    <property type="project" value="TreeGrafter"/>
</dbReference>
<evidence type="ECO:0000256" key="8">
    <source>
        <dbReference type="SAM" id="MobiDB-lite"/>
    </source>
</evidence>
<keyword evidence="11" id="KW-1185">Reference proteome</keyword>
<dbReference type="PANTHER" id="PTHR11003:SF312">
    <property type="entry name" value="POTASSIUM CHANNEL DOMAIN-CONTAINING PROTEIN"/>
    <property type="match status" value="1"/>
</dbReference>
<keyword evidence="4 9" id="KW-1133">Transmembrane helix</keyword>
<dbReference type="InterPro" id="IPR003280">
    <property type="entry name" value="2pore_dom_K_chnl"/>
</dbReference>
<feature type="transmembrane region" description="Helical" evidence="9">
    <location>
        <begin position="122"/>
        <end position="142"/>
    </location>
</feature>
<evidence type="ECO:0000256" key="6">
    <source>
        <dbReference type="ARBA" id="ARBA00023136"/>
    </source>
</evidence>
<dbReference type="GO" id="GO:0022841">
    <property type="term" value="F:potassium ion leak channel activity"/>
    <property type="evidence" value="ECO:0007669"/>
    <property type="project" value="TreeGrafter"/>
</dbReference>
<feature type="transmembrane region" description="Helical" evidence="9">
    <location>
        <begin position="377"/>
        <end position="398"/>
    </location>
</feature>